<dbReference type="OrthoDB" id="6367910at2759"/>
<comment type="caution">
    <text evidence="2">The sequence shown here is derived from an EMBL/GenBank/DDBJ whole genome shotgun (WGS) entry which is preliminary data.</text>
</comment>
<evidence type="ECO:0000313" key="2">
    <source>
        <dbReference type="EMBL" id="KMQ92959.1"/>
    </source>
</evidence>
<dbReference type="PaxDb" id="67767-A0A0J7KRT7"/>
<keyword evidence="3" id="KW-1185">Reference proteome</keyword>
<organism evidence="2 3">
    <name type="scientific">Lasius niger</name>
    <name type="common">Black garden ant</name>
    <dbReference type="NCBI Taxonomy" id="67767"/>
    <lineage>
        <taxon>Eukaryota</taxon>
        <taxon>Metazoa</taxon>
        <taxon>Ecdysozoa</taxon>
        <taxon>Arthropoda</taxon>
        <taxon>Hexapoda</taxon>
        <taxon>Insecta</taxon>
        <taxon>Pterygota</taxon>
        <taxon>Neoptera</taxon>
        <taxon>Endopterygota</taxon>
        <taxon>Hymenoptera</taxon>
        <taxon>Apocrita</taxon>
        <taxon>Aculeata</taxon>
        <taxon>Formicoidea</taxon>
        <taxon>Formicidae</taxon>
        <taxon>Formicinae</taxon>
        <taxon>Lasius</taxon>
        <taxon>Lasius</taxon>
    </lineage>
</organism>
<evidence type="ECO:0000313" key="3">
    <source>
        <dbReference type="Proteomes" id="UP000036403"/>
    </source>
</evidence>
<feature type="compositionally biased region" description="Low complexity" evidence="1">
    <location>
        <begin position="1"/>
        <end position="14"/>
    </location>
</feature>
<dbReference type="GO" id="GO:0016301">
    <property type="term" value="F:kinase activity"/>
    <property type="evidence" value="ECO:0007669"/>
    <property type="project" value="UniProtKB-KW"/>
</dbReference>
<feature type="region of interest" description="Disordered" evidence="1">
    <location>
        <begin position="1"/>
        <end position="20"/>
    </location>
</feature>
<proteinExistence type="predicted"/>
<reference evidence="2 3" key="1">
    <citation type="submission" date="2015-04" db="EMBL/GenBank/DDBJ databases">
        <title>Lasius niger genome sequencing.</title>
        <authorList>
            <person name="Konorov E.A."/>
            <person name="Nikitin M.A."/>
            <person name="Kirill M.V."/>
            <person name="Chang P."/>
        </authorList>
    </citation>
    <scope>NUCLEOTIDE SEQUENCE [LARGE SCALE GENOMIC DNA]</scope>
    <source>
        <tissue evidence="2">Whole</tissue>
    </source>
</reference>
<keyword evidence="2" id="KW-0808">Transferase</keyword>
<accession>A0A0J7KRT7</accession>
<dbReference type="STRING" id="67767.A0A0J7KRT7"/>
<name>A0A0J7KRT7_LASNI</name>
<keyword evidence="2" id="KW-0418">Kinase</keyword>
<dbReference type="Proteomes" id="UP000036403">
    <property type="component" value="Unassembled WGS sequence"/>
</dbReference>
<sequence length="123" mass="13071">MNQVQQQQQQQQQQRGIAVGVRRPHRPASLDIGMTRRCIPPVVGCIRAATVSTSSNPVVVTPSSAPAVCTSRGFFDDGCTVNSNGSNGFELNVNVACSPAGNRGTDAGIDIVFAIFNVERKEL</sequence>
<dbReference type="EMBL" id="LBMM01003949">
    <property type="protein sequence ID" value="KMQ92959.1"/>
    <property type="molecule type" value="Genomic_DNA"/>
</dbReference>
<dbReference type="AlphaFoldDB" id="A0A0J7KRT7"/>
<protein>
    <submittedName>
        <fullName evidence="2">Mitogen-activated protein kinase kinase kinase 7-interacting protein 2</fullName>
    </submittedName>
</protein>
<gene>
    <name evidence="2" type="ORF">RF55_6999</name>
</gene>
<evidence type="ECO:0000256" key="1">
    <source>
        <dbReference type="SAM" id="MobiDB-lite"/>
    </source>
</evidence>